<accession>A0A9D4TUY9</accession>
<keyword evidence="2" id="KW-0732">Signal</keyword>
<evidence type="ECO:0000256" key="1">
    <source>
        <dbReference type="SAM" id="MobiDB-lite"/>
    </source>
</evidence>
<evidence type="ECO:0000313" key="3">
    <source>
        <dbReference type="EMBL" id="KAI3434953.1"/>
    </source>
</evidence>
<proteinExistence type="predicted"/>
<reference evidence="3" key="2">
    <citation type="submission" date="2020-11" db="EMBL/GenBank/DDBJ databases">
        <authorList>
            <person name="Cecchin M."/>
            <person name="Marcolungo L."/>
            <person name="Rossato M."/>
            <person name="Girolomoni L."/>
            <person name="Cosentino E."/>
            <person name="Cuine S."/>
            <person name="Li-Beisson Y."/>
            <person name="Delledonne M."/>
            <person name="Ballottari M."/>
        </authorList>
    </citation>
    <scope>NUCLEOTIDE SEQUENCE</scope>
    <source>
        <strain evidence="3">211/11P</strain>
        <tissue evidence="3">Whole cell</tissue>
    </source>
</reference>
<name>A0A9D4TUY9_CHLVU</name>
<organism evidence="3 4">
    <name type="scientific">Chlorella vulgaris</name>
    <name type="common">Green alga</name>
    <dbReference type="NCBI Taxonomy" id="3077"/>
    <lineage>
        <taxon>Eukaryota</taxon>
        <taxon>Viridiplantae</taxon>
        <taxon>Chlorophyta</taxon>
        <taxon>core chlorophytes</taxon>
        <taxon>Trebouxiophyceae</taxon>
        <taxon>Chlorellales</taxon>
        <taxon>Chlorellaceae</taxon>
        <taxon>Chlorella clade</taxon>
        <taxon>Chlorella</taxon>
    </lineage>
</organism>
<comment type="caution">
    <text evidence="3">The sequence shown here is derived from an EMBL/GenBank/DDBJ whole genome shotgun (WGS) entry which is preliminary data.</text>
</comment>
<feature type="chain" id="PRO_5039370271" evidence="2">
    <location>
        <begin position="25"/>
        <end position="615"/>
    </location>
</feature>
<feature type="signal peptide" evidence="2">
    <location>
        <begin position="1"/>
        <end position="24"/>
    </location>
</feature>
<feature type="region of interest" description="Disordered" evidence="1">
    <location>
        <begin position="256"/>
        <end position="296"/>
    </location>
</feature>
<reference evidence="3" key="1">
    <citation type="journal article" date="2019" name="Plant J.">
        <title>Chlorella vulgaris genome assembly and annotation reveals the molecular basis for metabolic acclimation to high light conditions.</title>
        <authorList>
            <person name="Cecchin M."/>
            <person name="Marcolungo L."/>
            <person name="Rossato M."/>
            <person name="Girolomoni L."/>
            <person name="Cosentino E."/>
            <person name="Cuine S."/>
            <person name="Li-Beisson Y."/>
            <person name="Delledonne M."/>
            <person name="Ballottari M."/>
        </authorList>
    </citation>
    <scope>NUCLEOTIDE SEQUENCE</scope>
    <source>
        <strain evidence="3">211/11P</strain>
    </source>
</reference>
<evidence type="ECO:0000256" key="2">
    <source>
        <dbReference type="SAM" id="SignalP"/>
    </source>
</evidence>
<dbReference type="AlphaFoldDB" id="A0A9D4TUY9"/>
<evidence type="ECO:0000313" key="4">
    <source>
        <dbReference type="Proteomes" id="UP001055712"/>
    </source>
</evidence>
<feature type="region of interest" description="Disordered" evidence="1">
    <location>
        <begin position="587"/>
        <end position="615"/>
    </location>
</feature>
<dbReference type="EMBL" id="SIDB01000003">
    <property type="protein sequence ID" value="KAI3434953.1"/>
    <property type="molecule type" value="Genomic_DNA"/>
</dbReference>
<dbReference type="OrthoDB" id="10587271at2759"/>
<protein>
    <submittedName>
        <fullName evidence="3">Uncharacterized protein</fullName>
    </submittedName>
</protein>
<dbReference type="Proteomes" id="UP001055712">
    <property type="component" value="Unassembled WGS sequence"/>
</dbReference>
<keyword evidence="4" id="KW-1185">Reference proteome</keyword>
<gene>
    <name evidence="3" type="ORF">D9Q98_003007</name>
</gene>
<sequence>MATKGPPLVVLASLASELLGRAVAACLAPLAAPMEHSVVLEIHQSSQSPGRLHLRVCDDGAAMAADTCPLERWAVGLGPLLACPVFEDAQLLAQSTGLEEAVVRRYSFQAGSEGGDVSLHVVGDAAKPPGSTLCGSVFQLTILLQQQLEPSSDSGSHQQPVQLSLTAAGLGQATPVATQQQQQQQQRLPASADEVVCCLRQLLGMVRVLAPPVPDGSLQPASGSCRLDLSLPASLHPLRRLQKGIASEFLASPPALSAAAQGQRPAAAEHFGPEAVQGQAPSEQLAHSAASGPEAASRAAAPARVMQGSQPLLYVGVGEAGWGCAAAVQQFRGVKWAARAGLVLQVPDHEALQAAAAAQAAAGQQASRAPDGGAQGGYSLAGGGTPPTPVCVFRSWELQLGPAQQQHVQRGLEKCAWGSYGFALQSISSSPDGALEARLACAEPRCGALITACVLHLTPCEYQSLAEAGQHPGLPKSHEARLVSRALEAALQHLKQQCPALLSSRRERSLARSLPLLGSALAGKQSASCERRCILHQSAEGDVEGAMQDEGSALYHGCTMVGCEPEDLQRGILQLLQQVASAPLAGATAAEKSVAAQPESQSLSADADSNIDPQY</sequence>
<feature type="compositionally biased region" description="Low complexity" evidence="1">
    <location>
        <begin position="256"/>
        <end position="268"/>
    </location>
</feature>